<evidence type="ECO:0000256" key="4">
    <source>
        <dbReference type="ARBA" id="ARBA00022741"/>
    </source>
</evidence>
<proteinExistence type="inferred from homology"/>
<keyword evidence="3" id="KW-0493">Microtubule</keyword>
<dbReference type="FunFam" id="3.40.850.10:FF:000019">
    <property type="entry name" value="Kinesin-like protein KIN-5D"/>
    <property type="match status" value="1"/>
</dbReference>
<comment type="caution">
    <text evidence="13">The sequence shown here is derived from an EMBL/GenBank/DDBJ whole genome shotgun (WGS) entry which is preliminary data.</text>
</comment>
<dbReference type="PRINTS" id="PR00380">
    <property type="entry name" value="KINESINHEAVY"/>
</dbReference>
<evidence type="ECO:0000256" key="11">
    <source>
        <dbReference type="SAM" id="Coils"/>
    </source>
</evidence>
<organism evidence="13 14">
    <name type="scientific">Blepharisma stoltei</name>
    <dbReference type="NCBI Taxonomy" id="1481888"/>
    <lineage>
        <taxon>Eukaryota</taxon>
        <taxon>Sar</taxon>
        <taxon>Alveolata</taxon>
        <taxon>Ciliophora</taxon>
        <taxon>Postciliodesmatophora</taxon>
        <taxon>Heterotrichea</taxon>
        <taxon>Heterotrichida</taxon>
        <taxon>Blepharismidae</taxon>
        <taxon>Blepharisma</taxon>
    </lineage>
</organism>
<dbReference type="GO" id="GO:0008017">
    <property type="term" value="F:microtubule binding"/>
    <property type="evidence" value="ECO:0007669"/>
    <property type="project" value="InterPro"/>
</dbReference>
<keyword evidence="5 10" id="KW-0067">ATP-binding</keyword>
<keyword evidence="14" id="KW-1185">Reference proteome</keyword>
<evidence type="ECO:0000256" key="6">
    <source>
        <dbReference type="ARBA" id="ARBA00023054"/>
    </source>
</evidence>
<evidence type="ECO:0000256" key="3">
    <source>
        <dbReference type="ARBA" id="ARBA00022701"/>
    </source>
</evidence>
<comment type="similarity">
    <text evidence="9">Belongs to the TRAFAC class myosin-kinesin ATPase superfamily. Kinesin family. KIN-5/BimC subfamily.</text>
</comment>
<feature type="coiled-coil region" evidence="11">
    <location>
        <begin position="432"/>
        <end position="473"/>
    </location>
</feature>
<feature type="coiled-coil region" evidence="11">
    <location>
        <begin position="650"/>
        <end position="684"/>
    </location>
</feature>
<dbReference type="GO" id="GO:0007018">
    <property type="term" value="P:microtubule-based movement"/>
    <property type="evidence" value="ECO:0007669"/>
    <property type="project" value="InterPro"/>
</dbReference>
<evidence type="ECO:0000313" key="13">
    <source>
        <dbReference type="EMBL" id="CAG9331769.1"/>
    </source>
</evidence>
<dbReference type="EMBL" id="CAJZBQ010000053">
    <property type="protein sequence ID" value="CAG9331769.1"/>
    <property type="molecule type" value="Genomic_DNA"/>
</dbReference>
<dbReference type="GO" id="GO:0003777">
    <property type="term" value="F:microtubule motor activity"/>
    <property type="evidence" value="ECO:0007669"/>
    <property type="project" value="InterPro"/>
</dbReference>
<evidence type="ECO:0000256" key="10">
    <source>
        <dbReference type="PROSITE-ProRule" id="PRU00283"/>
    </source>
</evidence>
<dbReference type="PROSITE" id="PS50067">
    <property type="entry name" value="KINESIN_MOTOR_2"/>
    <property type="match status" value="1"/>
</dbReference>
<dbReference type="SUPFAM" id="SSF52540">
    <property type="entry name" value="P-loop containing nucleoside triphosphate hydrolases"/>
    <property type="match status" value="1"/>
</dbReference>
<evidence type="ECO:0000256" key="9">
    <source>
        <dbReference type="ARBA" id="ARBA00034704"/>
    </source>
</evidence>
<evidence type="ECO:0000313" key="14">
    <source>
        <dbReference type="Proteomes" id="UP001162131"/>
    </source>
</evidence>
<dbReference type="PANTHER" id="PTHR47968:SF75">
    <property type="entry name" value="CENTROMERE-ASSOCIATED PROTEIN E"/>
    <property type="match status" value="1"/>
</dbReference>
<evidence type="ECO:0000259" key="12">
    <source>
        <dbReference type="PROSITE" id="PS50067"/>
    </source>
</evidence>
<dbReference type="Pfam" id="PF00225">
    <property type="entry name" value="Kinesin"/>
    <property type="match status" value="1"/>
</dbReference>
<feature type="domain" description="Kinesin motor" evidence="12">
    <location>
        <begin position="17"/>
        <end position="340"/>
    </location>
</feature>
<feature type="binding site" evidence="10">
    <location>
        <begin position="100"/>
        <end position="107"/>
    </location>
    <ligand>
        <name>ATP</name>
        <dbReference type="ChEBI" id="CHEBI:30616"/>
    </ligand>
</feature>
<keyword evidence="6 11" id="KW-0175">Coiled coil</keyword>
<keyword evidence="8" id="KW-0206">Cytoskeleton</keyword>
<dbReference type="Gene3D" id="3.40.850.10">
    <property type="entry name" value="Kinesin motor domain"/>
    <property type="match status" value="1"/>
</dbReference>
<reference evidence="13" key="1">
    <citation type="submission" date="2021-09" db="EMBL/GenBank/DDBJ databases">
        <authorList>
            <consortium name="AG Swart"/>
            <person name="Singh M."/>
            <person name="Singh A."/>
            <person name="Seah K."/>
            <person name="Emmerich C."/>
        </authorList>
    </citation>
    <scope>NUCLEOTIDE SEQUENCE</scope>
    <source>
        <strain evidence="13">ATCC30299</strain>
    </source>
</reference>
<comment type="subcellular location">
    <subcellularLocation>
        <location evidence="1">Cytoplasm</location>
        <location evidence="1">Cytoskeleton</location>
    </subcellularLocation>
</comment>
<evidence type="ECO:0000256" key="1">
    <source>
        <dbReference type="ARBA" id="ARBA00004245"/>
    </source>
</evidence>
<keyword evidence="7 10" id="KW-0505">Motor protein</keyword>
<dbReference type="PANTHER" id="PTHR47968">
    <property type="entry name" value="CENTROMERE PROTEIN E"/>
    <property type="match status" value="1"/>
</dbReference>
<keyword evidence="4 10" id="KW-0547">Nucleotide-binding</keyword>
<dbReference type="GO" id="GO:0005874">
    <property type="term" value="C:microtubule"/>
    <property type="evidence" value="ECO:0007669"/>
    <property type="project" value="UniProtKB-KW"/>
</dbReference>
<name>A0AAU9K7Z0_9CILI</name>
<dbReference type="SMART" id="SM00129">
    <property type="entry name" value="KISc"/>
    <property type="match status" value="1"/>
</dbReference>
<keyword evidence="2" id="KW-0963">Cytoplasm</keyword>
<gene>
    <name evidence="13" type="ORF">BSTOLATCC_MIC53832</name>
</gene>
<dbReference type="GO" id="GO:0007010">
    <property type="term" value="P:cytoskeleton organization"/>
    <property type="evidence" value="ECO:0007669"/>
    <property type="project" value="UniProtKB-ARBA"/>
</dbReference>
<dbReference type="InterPro" id="IPR036961">
    <property type="entry name" value="Kinesin_motor_dom_sf"/>
</dbReference>
<protein>
    <recommendedName>
        <fullName evidence="12">Kinesin motor domain-containing protein</fullName>
    </recommendedName>
</protein>
<dbReference type="AlphaFoldDB" id="A0AAU9K7Z0"/>
<evidence type="ECO:0000256" key="5">
    <source>
        <dbReference type="ARBA" id="ARBA00022840"/>
    </source>
</evidence>
<dbReference type="InterPro" id="IPR027417">
    <property type="entry name" value="P-loop_NTPase"/>
</dbReference>
<dbReference type="InterPro" id="IPR001752">
    <property type="entry name" value="Kinesin_motor_dom"/>
</dbReference>
<evidence type="ECO:0000256" key="8">
    <source>
        <dbReference type="ARBA" id="ARBA00023212"/>
    </source>
</evidence>
<dbReference type="GO" id="GO:0005524">
    <property type="term" value="F:ATP binding"/>
    <property type="evidence" value="ECO:0007669"/>
    <property type="project" value="UniProtKB-UniRule"/>
</dbReference>
<dbReference type="InterPro" id="IPR027640">
    <property type="entry name" value="Kinesin-like_fam"/>
</dbReference>
<accession>A0AAU9K7Z0</accession>
<evidence type="ECO:0000256" key="7">
    <source>
        <dbReference type="ARBA" id="ARBA00023175"/>
    </source>
</evidence>
<dbReference type="Proteomes" id="UP001162131">
    <property type="component" value="Unassembled WGS sequence"/>
</dbReference>
<evidence type="ECO:0000256" key="2">
    <source>
        <dbReference type="ARBA" id="ARBA00022490"/>
    </source>
</evidence>
<sequence>MRRSKTSIREREETGKNIKVIARFRPLIDIELQLPETKLDLYSFPNETSVVVKQGLDSDPFVYDKVFSPDTSQSDIFEFIGKPIIEDVLTGYNGTVFAYGQTGSGKSFTMMGLDIYDKESQGIIPRASGLVFESLANIKNEAEITLKCSMLEIYKEKLKDLLGNNSANLKIKEDPRKGIYVHGLTEMYVVCEEEIMDVLSLGESNRTVASTKMNSVSSRSHQLFMLEINQKLSNDSEKRGILNLVDLAGCEKINQTGVTGNKLEEAKKINLSLSALGNVIHALTNGSDHIPYRDSKLTRLLQESLGGNYKTTLIVCCSPHPRNFDDTLNTLKFAQRAKTIKNQAKMNIKRSPEEYIRMINQLKQQLTEAKDEISRLRGHYSSEITSPIMIARSLTNISTAPTDDLFSPTSIEDFGPSFNQDKSKGLEDLLHYDQYAEELANLKQEKEASNERIAELEKELNSERKKRLKAEASALEYFEMYKKVSIIKSSDEDSVRLLVKENEILHRQVEILKHHLSQMSERFSITLGKLNAGENVAEWEFVDPKTDMLLTTEQRVYTEESYLKAYKQSEIGIDIPLDEEYIQSQDQYTQELCSALENDTKLSNEIIIFQLKKQIIQSGVANSELLRCYYDTQWKYNLLKEKFNLKVLLVRNQEKRISEYEQMINHLNESYNKLISIIEKLETEHWNKEHVIESSNNFKGKIIRPIKQIPHTTLETPAIVRKGSRMKTSISVIKHHFEDFSHQKSSFTEHEDGFKFRSLETNLQLQTMFSHNMKNGYEQVKNECNVFKSLLETYQKQNLEIYMKEKSRWKIYLEGLKNICEKELMRKQLEINKLHEVLGEWIKKYMEIQENVAIPQMKTQNLELTKEFIIKLEKLWKDTQMAIVRPSKLSLENSPLHSRFRKPSCLSLNSQKGDLSPPPFDY</sequence>